<dbReference type="GO" id="GO:0022857">
    <property type="term" value="F:transmembrane transporter activity"/>
    <property type="evidence" value="ECO:0007669"/>
    <property type="project" value="InterPro"/>
</dbReference>
<reference evidence="9 10" key="1">
    <citation type="submission" date="2019-06" db="EMBL/GenBank/DDBJ databases">
        <title>Sequencing the genomes of 1000 actinobacteria strains.</title>
        <authorList>
            <person name="Klenk H.-P."/>
        </authorList>
    </citation>
    <scope>NUCLEOTIDE SEQUENCE [LARGE SCALE GENOMIC DNA]</scope>
    <source>
        <strain evidence="9 10">DSM 21947</strain>
    </source>
</reference>
<evidence type="ECO:0000256" key="6">
    <source>
        <dbReference type="ARBA" id="ARBA00022989"/>
    </source>
</evidence>
<keyword evidence="10" id="KW-1185">Reference proteome</keyword>
<dbReference type="OrthoDB" id="9808136at2"/>
<feature type="transmembrane region" description="Helical" evidence="8">
    <location>
        <begin position="228"/>
        <end position="248"/>
    </location>
</feature>
<evidence type="ECO:0000256" key="4">
    <source>
        <dbReference type="ARBA" id="ARBA00022519"/>
    </source>
</evidence>
<dbReference type="Proteomes" id="UP000316560">
    <property type="component" value="Unassembled WGS sequence"/>
</dbReference>
<feature type="transmembrane region" description="Helical" evidence="8">
    <location>
        <begin position="170"/>
        <end position="200"/>
    </location>
</feature>
<gene>
    <name evidence="9" type="ORF">FB472_1672</name>
</gene>
<feature type="transmembrane region" description="Helical" evidence="8">
    <location>
        <begin position="312"/>
        <end position="331"/>
    </location>
</feature>
<evidence type="ECO:0000313" key="9">
    <source>
        <dbReference type="EMBL" id="TQO20062.1"/>
    </source>
</evidence>
<sequence length="347" mass="35406">MQNTSATELKAPLLLLGRLGKRRASLDLGRYGGVTIGLVALILFLGITEDGFFSTGNLINILQTKSALMVCSVGMTFVVLMGGFDLSVGGFLALGAVLLARMVEIGIPAFVAVVLVLAIGLAASLVTNASFIALLGLNFFVVTIATDALFSGLALVASDGRTIPMYDNEFVVWLGTGEVLGLPITVAVAVLVAALALLLLRHTGFGRMIYAVGGNPEASRLAGINVKAVRATAFLLCSGCALLAGVIMSARLQSAGPTMGSGIALAAAAAVLLGGTSFKGGEGGVFGTILGVLLLLLGVLSNGLTLIGVSGFWQGVATGVVLLGAITADWLRTRVGFRSLLRKGRKT</sequence>
<evidence type="ECO:0000256" key="1">
    <source>
        <dbReference type="ARBA" id="ARBA00004651"/>
    </source>
</evidence>
<keyword evidence="5 8" id="KW-0812">Transmembrane</keyword>
<evidence type="ECO:0000256" key="3">
    <source>
        <dbReference type="ARBA" id="ARBA00022475"/>
    </source>
</evidence>
<comment type="caution">
    <text evidence="9">The sequence shown here is derived from an EMBL/GenBank/DDBJ whole genome shotgun (WGS) entry which is preliminary data.</text>
</comment>
<evidence type="ECO:0000256" key="2">
    <source>
        <dbReference type="ARBA" id="ARBA00022448"/>
    </source>
</evidence>
<dbReference type="AlphaFoldDB" id="A0A8H2PUT6"/>
<protein>
    <submittedName>
        <fullName evidence="9">Ribose ABC transporter membrane protein</fullName>
    </submittedName>
</protein>
<keyword evidence="7 8" id="KW-0472">Membrane</keyword>
<evidence type="ECO:0000313" key="10">
    <source>
        <dbReference type="Proteomes" id="UP000316560"/>
    </source>
</evidence>
<feature type="transmembrane region" description="Helical" evidence="8">
    <location>
        <begin position="68"/>
        <end position="99"/>
    </location>
</feature>
<dbReference type="GO" id="GO:0005886">
    <property type="term" value="C:plasma membrane"/>
    <property type="evidence" value="ECO:0007669"/>
    <property type="project" value="UniProtKB-SubCell"/>
</dbReference>
<feature type="transmembrane region" description="Helical" evidence="8">
    <location>
        <begin position="28"/>
        <end position="47"/>
    </location>
</feature>
<keyword evidence="3" id="KW-1003">Cell membrane</keyword>
<name>A0A8H2PUT6_9MICO</name>
<dbReference type="PANTHER" id="PTHR32196">
    <property type="entry name" value="ABC TRANSPORTER PERMEASE PROTEIN YPHD-RELATED-RELATED"/>
    <property type="match status" value="1"/>
</dbReference>
<proteinExistence type="predicted"/>
<feature type="transmembrane region" description="Helical" evidence="8">
    <location>
        <begin position="285"/>
        <end position="306"/>
    </location>
</feature>
<evidence type="ECO:0000256" key="8">
    <source>
        <dbReference type="SAM" id="Phobius"/>
    </source>
</evidence>
<feature type="transmembrane region" description="Helical" evidence="8">
    <location>
        <begin position="133"/>
        <end position="158"/>
    </location>
</feature>
<organism evidence="9 10">
    <name type="scientific">Rhodoglobus vestalii</name>
    <dbReference type="NCBI Taxonomy" id="193384"/>
    <lineage>
        <taxon>Bacteria</taxon>
        <taxon>Bacillati</taxon>
        <taxon>Actinomycetota</taxon>
        <taxon>Actinomycetes</taxon>
        <taxon>Micrococcales</taxon>
        <taxon>Microbacteriaceae</taxon>
        <taxon>Rhodoglobus</taxon>
    </lineage>
</organism>
<evidence type="ECO:0000256" key="7">
    <source>
        <dbReference type="ARBA" id="ARBA00023136"/>
    </source>
</evidence>
<accession>A0A8H2PUT6</accession>
<feature type="transmembrane region" description="Helical" evidence="8">
    <location>
        <begin position="254"/>
        <end position="273"/>
    </location>
</feature>
<dbReference type="Pfam" id="PF02653">
    <property type="entry name" value="BPD_transp_2"/>
    <property type="match status" value="1"/>
</dbReference>
<dbReference type="InterPro" id="IPR001851">
    <property type="entry name" value="ABC_transp_permease"/>
</dbReference>
<dbReference type="EMBL" id="VFRA01000001">
    <property type="protein sequence ID" value="TQO20062.1"/>
    <property type="molecule type" value="Genomic_DNA"/>
</dbReference>
<keyword evidence="6 8" id="KW-1133">Transmembrane helix</keyword>
<evidence type="ECO:0000256" key="5">
    <source>
        <dbReference type="ARBA" id="ARBA00022692"/>
    </source>
</evidence>
<keyword evidence="4" id="KW-0997">Cell inner membrane</keyword>
<feature type="transmembrane region" description="Helical" evidence="8">
    <location>
        <begin position="105"/>
        <end position="126"/>
    </location>
</feature>
<comment type="subcellular location">
    <subcellularLocation>
        <location evidence="1">Cell membrane</location>
        <topology evidence="1">Multi-pass membrane protein</topology>
    </subcellularLocation>
</comment>
<keyword evidence="2" id="KW-0813">Transport</keyword>
<dbReference type="PANTHER" id="PTHR32196:SF21">
    <property type="entry name" value="ABC TRANSPORTER PERMEASE PROTEIN YPHD-RELATED"/>
    <property type="match status" value="1"/>
</dbReference>
<dbReference type="CDD" id="cd06579">
    <property type="entry name" value="TM_PBP1_transp_AraH_like"/>
    <property type="match status" value="1"/>
</dbReference>